<dbReference type="SUPFAM" id="SSF50022">
    <property type="entry name" value="ISP domain"/>
    <property type="match status" value="1"/>
</dbReference>
<evidence type="ECO:0000256" key="1">
    <source>
        <dbReference type="ARBA" id="ARBA00022714"/>
    </source>
</evidence>
<feature type="compositionally biased region" description="Polar residues" evidence="5">
    <location>
        <begin position="177"/>
        <end position="193"/>
    </location>
</feature>
<name>A0ABR2WIC2_9FUNG</name>
<dbReference type="Proteomes" id="UP001479436">
    <property type="component" value="Unassembled WGS sequence"/>
</dbReference>
<feature type="compositionally biased region" description="Low complexity" evidence="5">
    <location>
        <begin position="154"/>
        <end position="176"/>
    </location>
</feature>
<feature type="compositionally biased region" description="Basic residues" evidence="5">
    <location>
        <begin position="121"/>
        <end position="134"/>
    </location>
</feature>
<proteinExistence type="predicted"/>
<organism evidence="7 8">
    <name type="scientific">Basidiobolus ranarum</name>
    <dbReference type="NCBI Taxonomy" id="34480"/>
    <lineage>
        <taxon>Eukaryota</taxon>
        <taxon>Fungi</taxon>
        <taxon>Fungi incertae sedis</taxon>
        <taxon>Zoopagomycota</taxon>
        <taxon>Entomophthoromycotina</taxon>
        <taxon>Basidiobolomycetes</taxon>
        <taxon>Basidiobolales</taxon>
        <taxon>Basidiobolaceae</taxon>
        <taxon>Basidiobolus</taxon>
    </lineage>
</organism>
<dbReference type="Gene3D" id="2.102.10.10">
    <property type="entry name" value="Rieske [2Fe-2S] iron-sulphur domain"/>
    <property type="match status" value="1"/>
</dbReference>
<evidence type="ECO:0000259" key="6">
    <source>
        <dbReference type="PROSITE" id="PS51296"/>
    </source>
</evidence>
<keyword evidence="3" id="KW-0408">Iron</keyword>
<dbReference type="InterPro" id="IPR036922">
    <property type="entry name" value="Rieske_2Fe-2S_sf"/>
</dbReference>
<sequence>MGKHKGKEFDGGSNGGVFGAYMNSISNQEQGGSVEETSYPDSMKASTLLEQIASERSWIRKNVNEDLAILERNRLYAVRDLRDLSQDSWKEIELLPIVKDLLRKSIKIGETKPEDEYRKFKMEKKLKKKQKKLEKRQAKEEMEKHRALTGAEVNSPESASSSSSSSSEEETNNSSNVQIYNNPTSAKSGNNNRLKYLPGPGRIQASGNRIRVSTGSGQVYEVDRYCPHKKVDLSSKGIVVGDNLICSKHNWSFSLGSGGKCNQNSSSIHACAVNDW</sequence>
<dbReference type="PROSITE" id="PS51296">
    <property type="entry name" value="RIESKE"/>
    <property type="match status" value="1"/>
</dbReference>
<reference evidence="7 8" key="1">
    <citation type="submission" date="2023-04" db="EMBL/GenBank/DDBJ databases">
        <title>Genome of Basidiobolus ranarum AG-B5.</title>
        <authorList>
            <person name="Stajich J.E."/>
            <person name="Carter-House D."/>
            <person name="Gryganskyi A."/>
        </authorList>
    </citation>
    <scope>NUCLEOTIDE SEQUENCE [LARGE SCALE GENOMIC DNA]</scope>
    <source>
        <strain evidence="7 8">AG-B5</strain>
    </source>
</reference>
<comment type="caution">
    <text evidence="7">The sequence shown here is derived from an EMBL/GenBank/DDBJ whole genome shotgun (WGS) entry which is preliminary data.</text>
</comment>
<protein>
    <recommendedName>
        <fullName evidence="6">Rieske domain-containing protein</fullName>
    </recommendedName>
</protein>
<evidence type="ECO:0000256" key="3">
    <source>
        <dbReference type="ARBA" id="ARBA00023004"/>
    </source>
</evidence>
<feature type="compositionally biased region" description="Basic and acidic residues" evidence="5">
    <location>
        <begin position="135"/>
        <end position="146"/>
    </location>
</feature>
<keyword evidence="8" id="KW-1185">Reference proteome</keyword>
<dbReference type="InterPro" id="IPR017941">
    <property type="entry name" value="Rieske_2Fe-2S"/>
</dbReference>
<evidence type="ECO:0000256" key="5">
    <source>
        <dbReference type="SAM" id="MobiDB-lite"/>
    </source>
</evidence>
<accession>A0ABR2WIC2</accession>
<feature type="domain" description="Rieske" evidence="6">
    <location>
        <begin position="212"/>
        <end position="276"/>
    </location>
</feature>
<feature type="region of interest" description="Disordered" evidence="5">
    <location>
        <begin position="119"/>
        <end position="207"/>
    </location>
</feature>
<dbReference type="Pfam" id="PF00355">
    <property type="entry name" value="Rieske"/>
    <property type="match status" value="1"/>
</dbReference>
<dbReference type="EMBL" id="JASJQH010001473">
    <property type="protein sequence ID" value="KAK9761259.1"/>
    <property type="molecule type" value="Genomic_DNA"/>
</dbReference>
<evidence type="ECO:0000313" key="7">
    <source>
        <dbReference type="EMBL" id="KAK9761259.1"/>
    </source>
</evidence>
<keyword evidence="4" id="KW-0411">Iron-sulfur</keyword>
<evidence type="ECO:0000256" key="4">
    <source>
        <dbReference type="ARBA" id="ARBA00023014"/>
    </source>
</evidence>
<evidence type="ECO:0000256" key="2">
    <source>
        <dbReference type="ARBA" id="ARBA00022723"/>
    </source>
</evidence>
<evidence type="ECO:0000313" key="8">
    <source>
        <dbReference type="Proteomes" id="UP001479436"/>
    </source>
</evidence>
<keyword evidence="1" id="KW-0001">2Fe-2S</keyword>
<gene>
    <name evidence="7" type="ORF">K7432_013967</name>
</gene>
<keyword evidence="2" id="KW-0479">Metal-binding</keyword>